<protein>
    <submittedName>
        <fullName evidence="1">Uncharacterized protein</fullName>
    </submittedName>
</protein>
<evidence type="ECO:0000313" key="1">
    <source>
        <dbReference type="EMBL" id="MEQ2250343.1"/>
    </source>
</evidence>
<organism evidence="1 2">
    <name type="scientific">Ilyodon furcidens</name>
    <name type="common">goldbreast splitfin</name>
    <dbReference type="NCBI Taxonomy" id="33524"/>
    <lineage>
        <taxon>Eukaryota</taxon>
        <taxon>Metazoa</taxon>
        <taxon>Chordata</taxon>
        <taxon>Craniata</taxon>
        <taxon>Vertebrata</taxon>
        <taxon>Euteleostomi</taxon>
        <taxon>Actinopterygii</taxon>
        <taxon>Neopterygii</taxon>
        <taxon>Teleostei</taxon>
        <taxon>Neoteleostei</taxon>
        <taxon>Acanthomorphata</taxon>
        <taxon>Ovalentaria</taxon>
        <taxon>Atherinomorphae</taxon>
        <taxon>Cyprinodontiformes</taxon>
        <taxon>Goodeidae</taxon>
        <taxon>Ilyodon</taxon>
    </lineage>
</organism>
<proteinExistence type="predicted"/>
<reference evidence="1 2" key="1">
    <citation type="submission" date="2021-06" db="EMBL/GenBank/DDBJ databases">
        <authorList>
            <person name="Palmer J.M."/>
        </authorList>
    </citation>
    <scope>NUCLEOTIDE SEQUENCE [LARGE SCALE GENOMIC DNA]</scope>
    <source>
        <strain evidence="2">if_2019</strain>
        <tissue evidence="1">Muscle</tissue>
    </source>
</reference>
<dbReference type="EMBL" id="JAHRIQ010092086">
    <property type="protein sequence ID" value="MEQ2250343.1"/>
    <property type="molecule type" value="Genomic_DNA"/>
</dbReference>
<name>A0ABV0V1N5_9TELE</name>
<accession>A0ABV0V1N5</accession>
<keyword evidence="2" id="KW-1185">Reference proteome</keyword>
<evidence type="ECO:0000313" key="2">
    <source>
        <dbReference type="Proteomes" id="UP001482620"/>
    </source>
</evidence>
<comment type="caution">
    <text evidence="1">The sequence shown here is derived from an EMBL/GenBank/DDBJ whole genome shotgun (WGS) entry which is preliminary data.</text>
</comment>
<dbReference type="Proteomes" id="UP001482620">
    <property type="component" value="Unassembled WGS sequence"/>
</dbReference>
<sequence length="77" mass="9138">MYIWSASKHFRDLHTFFHQLHRDKGESGTTISSLLDNHLLGPNNLTFCAWDIQMEQHISMSLWQKLTRLPFHLEMKA</sequence>
<gene>
    <name evidence="1" type="ORF">ILYODFUR_039071</name>
</gene>